<dbReference type="RefSeq" id="WP_218094745.1">
    <property type="nucleotide sequence ID" value="NZ_CAJVAS010000032.1"/>
</dbReference>
<accession>A0A916K8N5</accession>
<dbReference type="AlphaFoldDB" id="A0A916K8N5"/>
<dbReference type="PROSITE" id="PS50943">
    <property type="entry name" value="HTH_CROC1"/>
    <property type="match status" value="1"/>
</dbReference>
<evidence type="ECO:0000256" key="1">
    <source>
        <dbReference type="ARBA" id="ARBA00023015"/>
    </source>
</evidence>
<evidence type="ECO:0000256" key="3">
    <source>
        <dbReference type="ARBA" id="ARBA00023163"/>
    </source>
</evidence>
<dbReference type="CDD" id="cd01392">
    <property type="entry name" value="HTH_LacI"/>
    <property type="match status" value="1"/>
</dbReference>
<evidence type="ECO:0000313" key="6">
    <source>
        <dbReference type="EMBL" id="CAG7645830.1"/>
    </source>
</evidence>
<keyword evidence="3" id="KW-0804">Transcription</keyword>
<dbReference type="InterPro" id="IPR000843">
    <property type="entry name" value="HTH_LacI"/>
</dbReference>
<dbReference type="SMART" id="SM00354">
    <property type="entry name" value="HTH_LACI"/>
    <property type="match status" value="1"/>
</dbReference>
<dbReference type="GO" id="GO:0000976">
    <property type="term" value="F:transcription cis-regulatory region binding"/>
    <property type="evidence" value="ECO:0007669"/>
    <property type="project" value="TreeGrafter"/>
</dbReference>
<dbReference type="Pfam" id="PF13377">
    <property type="entry name" value="Peripla_BP_3"/>
    <property type="match status" value="1"/>
</dbReference>
<dbReference type="InterPro" id="IPR001387">
    <property type="entry name" value="Cro/C1-type_HTH"/>
</dbReference>
<keyword evidence="2" id="KW-0238">DNA-binding</keyword>
<evidence type="ECO:0000313" key="7">
    <source>
        <dbReference type="Proteomes" id="UP000693672"/>
    </source>
</evidence>
<dbReference type="CDD" id="cd06267">
    <property type="entry name" value="PBP1_LacI_sugar_binding-like"/>
    <property type="match status" value="1"/>
</dbReference>
<evidence type="ECO:0000256" key="2">
    <source>
        <dbReference type="ARBA" id="ARBA00023125"/>
    </source>
</evidence>
<dbReference type="PROSITE" id="PS50932">
    <property type="entry name" value="HTH_LACI_2"/>
    <property type="match status" value="1"/>
</dbReference>
<evidence type="ECO:0000259" key="4">
    <source>
        <dbReference type="PROSITE" id="PS50932"/>
    </source>
</evidence>
<protein>
    <submittedName>
        <fullName evidence="6">Catabolite control protein A</fullName>
    </submittedName>
</protein>
<sequence>MDIKIVDVAAKAGVSPATVSRVLNNNSNVTANTKEKVMKVIEELGYQPNAAAKNLRSQRSMIIGVIVPEINNSYYAEIIKGIENKAYAQKYKVIICDTGNNKEKELDFISLLMNKTADSMILVTPLLSDEELCHIADMSYLIGVVGRHIDHHNIPCVYTDNVKFSKDVVSHLVQQGHRKIAFLSGYADAVDSYERLEGYLKALREHHIPFHPELIENGDFSEKGGYEAIKRLVEKQADFTAVYAANDEMALGVYKACAELDIRIPDQLAVVGVDNNRISRYIQPKLSTVSQPKIKMGRAIVEKLIEQLEHGEPSQERVLVLDSELMIRESSLAPVPGPSGSSPVTPGS</sequence>
<dbReference type="Pfam" id="PF00356">
    <property type="entry name" value="LacI"/>
    <property type="match status" value="1"/>
</dbReference>
<dbReference type="PROSITE" id="PS00356">
    <property type="entry name" value="HTH_LACI_1"/>
    <property type="match status" value="1"/>
</dbReference>
<dbReference type="InterPro" id="IPR046335">
    <property type="entry name" value="LacI/GalR-like_sensor"/>
</dbReference>
<reference evidence="6" key="1">
    <citation type="submission" date="2021-06" db="EMBL/GenBank/DDBJ databases">
        <authorList>
            <person name="Criscuolo A."/>
        </authorList>
    </citation>
    <scope>NUCLEOTIDE SEQUENCE</scope>
    <source>
        <strain evidence="6">CIP111600</strain>
    </source>
</reference>
<dbReference type="EMBL" id="CAJVAS010000032">
    <property type="protein sequence ID" value="CAG7645830.1"/>
    <property type="molecule type" value="Genomic_DNA"/>
</dbReference>
<gene>
    <name evidence="6" type="primary">ccpA_6</name>
    <name evidence="6" type="ORF">PAESOLCIP111_05032</name>
</gene>
<dbReference type="PANTHER" id="PTHR30146">
    <property type="entry name" value="LACI-RELATED TRANSCRIPTIONAL REPRESSOR"/>
    <property type="match status" value="1"/>
</dbReference>
<name>A0A916K8N5_9BACL</name>
<keyword evidence="7" id="KW-1185">Reference proteome</keyword>
<feature type="domain" description="HTH cro/C1-type" evidence="5">
    <location>
        <begin position="7"/>
        <end position="47"/>
    </location>
</feature>
<proteinExistence type="predicted"/>
<comment type="caution">
    <text evidence="6">The sequence shown here is derived from an EMBL/GenBank/DDBJ whole genome shotgun (WGS) entry which is preliminary data.</text>
</comment>
<organism evidence="6 7">
    <name type="scientific">Paenibacillus solanacearum</name>
    <dbReference type="NCBI Taxonomy" id="2048548"/>
    <lineage>
        <taxon>Bacteria</taxon>
        <taxon>Bacillati</taxon>
        <taxon>Bacillota</taxon>
        <taxon>Bacilli</taxon>
        <taxon>Bacillales</taxon>
        <taxon>Paenibacillaceae</taxon>
        <taxon>Paenibacillus</taxon>
    </lineage>
</organism>
<dbReference type="PANTHER" id="PTHR30146:SF109">
    <property type="entry name" value="HTH-TYPE TRANSCRIPTIONAL REGULATOR GALS"/>
    <property type="match status" value="1"/>
</dbReference>
<evidence type="ECO:0000259" key="5">
    <source>
        <dbReference type="PROSITE" id="PS50943"/>
    </source>
</evidence>
<keyword evidence="1" id="KW-0805">Transcription regulation</keyword>
<dbReference type="Proteomes" id="UP000693672">
    <property type="component" value="Unassembled WGS sequence"/>
</dbReference>
<dbReference type="GO" id="GO:0003700">
    <property type="term" value="F:DNA-binding transcription factor activity"/>
    <property type="evidence" value="ECO:0007669"/>
    <property type="project" value="TreeGrafter"/>
</dbReference>
<feature type="domain" description="HTH lacI-type" evidence="4">
    <location>
        <begin position="3"/>
        <end position="57"/>
    </location>
</feature>